<name>A0A7N2L450_QUELO</name>
<sequence length="227" mass="25754">MVTPTPVEQWLGYSFHYTHNIENMKKKVEELEARKKEQNAIDASGGNCEEIKQYVMSWLAEVNEIMGKAKDLVIEDDKRAKTTGSYWTLLNLKLWHQQSKKAKKIVEDIDEVLKNSRFESRMLTMKGLMVALKDDNSNLVGVWGMAGLGKTTLVGEVAKQVKEKKLFDGVVIATMTKSPDLRRIQGEIADKLDLKLDKETLSGRADLLRASLSKEKNQKILVMLDDI</sequence>
<keyword evidence="1" id="KW-0611">Plant defense</keyword>
<dbReference type="InParanoid" id="A0A7N2L450"/>
<dbReference type="PANTHER" id="PTHR33463">
    <property type="entry name" value="NB-ARC DOMAIN-CONTAINING PROTEIN-RELATED"/>
    <property type="match status" value="1"/>
</dbReference>
<dbReference type="Proteomes" id="UP000594261">
    <property type="component" value="Chromosome 3"/>
</dbReference>
<dbReference type="Gramene" id="QL03p002089:mrna">
    <property type="protein sequence ID" value="QL03p002089:mrna:CDS:1"/>
    <property type="gene ID" value="QL03p002089"/>
</dbReference>
<keyword evidence="2" id="KW-0175">Coiled coil</keyword>
<dbReference type="PANTHER" id="PTHR33463:SF215">
    <property type="entry name" value="NB-ARC DOMAIN DISEASE RESISTANCE PROTEIN"/>
    <property type="match status" value="1"/>
</dbReference>
<feature type="coiled-coil region" evidence="2">
    <location>
        <begin position="14"/>
        <end position="41"/>
    </location>
</feature>
<organism evidence="4 5">
    <name type="scientific">Quercus lobata</name>
    <name type="common">Valley oak</name>
    <dbReference type="NCBI Taxonomy" id="97700"/>
    <lineage>
        <taxon>Eukaryota</taxon>
        <taxon>Viridiplantae</taxon>
        <taxon>Streptophyta</taxon>
        <taxon>Embryophyta</taxon>
        <taxon>Tracheophyta</taxon>
        <taxon>Spermatophyta</taxon>
        <taxon>Magnoliopsida</taxon>
        <taxon>eudicotyledons</taxon>
        <taxon>Gunneridae</taxon>
        <taxon>Pentapetalae</taxon>
        <taxon>rosids</taxon>
        <taxon>fabids</taxon>
        <taxon>Fagales</taxon>
        <taxon>Fagaceae</taxon>
        <taxon>Quercus</taxon>
    </lineage>
</organism>
<dbReference type="Gene3D" id="3.40.50.300">
    <property type="entry name" value="P-loop containing nucleotide triphosphate hydrolases"/>
    <property type="match status" value="1"/>
</dbReference>
<dbReference type="InterPro" id="IPR050905">
    <property type="entry name" value="Plant_NBS-LRR"/>
</dbReference>
<keyword evidence="5" id="KW-1185">Reference proteome</keyword>
<evidence type="ECO:0000313" key="5">
    <source>
        <dbReference type="Proteomes" id="UP000594261"/>
    </source>
</evidence>
<proteinExistence type="predicted"/>
<dbReference type="InterPro" id="IPR027417">
    <property type="entry name" value="P-loop_NTPase"/>
</dbReference>
<evidence type="ECO:0000313" key="4">
    <source>
        <dbReference type="EnsemblPlants" id="QL03p002089:mrna:CDS:1"/>
    </source>
</evidence>
<dbReference type="GO" id="GO:0043531">
    <property type="term" value="F:ADP binding"/>
    <property type="evidence" value="ECO:0007669"/>
    <property type="project" value="InterPro"/>
</dbReference>
<dbReference type="InterPro" id="IPR002182">
    <property type="entry name" value="NB-ARC"/>
</dbReference>
<reference evidence="4 5" key="1">
    <citation type="journal article" date="2016" name="G3 (Bethesda)">
        <title>First Draft Assembly and Annotation of the Genome of a California Endemic Oak Quercus lobata Nee (Fagaceae).</title>
        <authorList>
            <person name="Sork V.L."/>
            <person name="Fitz-Gibbon S.T."/>
            <person name="Puiu D."/>
            <person name="Crepeau M."/>
            <person name="Gugger P.F."/>
            <person name="Sherman R."/>
            <person name="Stevens K."/>
            <person name="Langley C.H."/>
            <person name="Pellegrini M."/>
            <person name="Salzberg S.L."/>
        </authorList>
    </citation>
    <scope>NUCLEOTIDE SEQUENCE [LARGE SCALE GENOMIC DNA]</scope>
    <source>
        <strain evidence="4 5">cv. SW786</strain>
    </source>
</reference>
<evidence type="ECO:0000256" key="1">
    <source>
        <dbReference type="ARBA" id="ARBA00022821"/>
    </source>
</evidence>
<dbReference type="EnsemblPlants" id="QL03p002089:mrna">
    <property type="protein sequence ID" value="QL03p002089:mrna:CDS:1"/>
    <property type="gene ID" value="QL03p002089"/>
</dbReference>
<dbReference type="PRINTS" id="PR00364">
    <property type="entry name" value="DISEASERSIST"/>
</dbReference>
<dbReference type="Pfam" id="PF00931">
    <property type="entry name" value="NB-ARC"/>
    <property type="match status" value="1"/>
</dbReference>
<reference evidence="4" key="2">
    <citation type="submission" date="2021-01" db="UniProtKB">
        <authorList>
            <consortium name="EnsemblPlants"/>
        </authorList>
    </citation>
    <scope>IDENTIFICATION</scope>
</reference>
<accession>A0A7N2L450</accession>
<protein>
    <recommendedName>
        <fullName evidence="3">NB-ARC domain-containing protein</fullName>
    </recommendedName>
</protein>
<dbReference type="EMBL" id="LRBV02000003">
    <property type="status" value="NOT_ANNOTATED_CDS"/>
    <property type="molecule type" value="Genomic_DNA"/>
</dbReference>
<feature type="domain" description="NB-ARC" evidence="3">
    <location>
        <begin position="132"/>
        <end position="227"/>
    </location>
</feature>
<evidence type="ECO:0000256" key="2">
    <source>
        <dbReference type="SAM" id="Coils"/>
    </source>
</evidence>
<dbReference type="OMA" id="THNIENM"/>
<evidence type="ECO:0000259" key="3">
    <source>
        <dbReference type="Pfam" id="PF00931"/>
    </source>
</evidence>
<dbReference type="SUPFAM" id="SSF52540">
    <property type="entry name" value="P-loop containing nucleoside triphosphate hydrolases"/>
    <property type="match status" value="1"/>
</dbReference>
<dbReference type="AlphaFoldDB" id="A0A7N2L450"/>